<gene>
    <name evidence="1" type="ORF">N8T08_000461</name>
</gene>
<organism evidence="1 2">
    <name type="scientific">Aspergillus melleus</name>
    <dbReference type="NCBI Taxonomy" id="138277"/>
    <lineage>
        <taxon>Eukaryota</taxon>
        <taxon>Fungi</taxon>
        <taxon>Dikarya</taxon>
        <taxon>Ascomycota</taxon>
        <taxon>Pezizomycotina</taxon>
        <taxon>Eurotiomycetes</taxon>
        <taxon>Eurotiomycetidae</taxon>
        <taxon>Eurotiales</taxon>
        <taxon>Aspergillaceae</taxon>
        <taxon>Aspergillus</taxon>
        <taxon>Aspergillus subgen. Circumdati</taxon>
    </lineage>
</organism>
<name>A0ACC3BBS8_9EURO</name>
<accession>A0ACC3BBS8</accession>
<reference evidence="1 2" key="1">
    <citation type="journal article" date="2023" name="ACS Omega">
        <title>Identification of the Neoaspergillic Acid Biosynthesis Gene Cluster by Establishing an In Vitro CRISPR-Ribonucleoprotein Genetic System in Aspergillus melleus.</title>
        <authorList>
            <person name="Yuan B."/>
            <person name="Grau M.F."/>
            <person name="Murata R.M."/>
            <person name="Torok T."/>
            <person name="Venkateswaran K."/>
            <person name="Stajich J.E."/>
            <person name="Wang C.C.C."/>
        </authorList>
    </citation>
    <scope>NUCLEOTIDE SEQUENCE [LARGE SCALE GENOMIC DNA]</scope>
    <source>
        <strain evidence="1 2">IMV 1140</strain>
    </source>
</reference>
<dbReference type="EMBL" id="JAOPJF010000010">
    <property type="protein sequence ID" value="KAK1147945.1"/>
    <property type="molecule type" value="Genomic_DNA"/>
</dbReference>
<proteinExistence type="predicted"/>
<dbReference type="Proteomes" id="UP001177260">
    <property type="component" value="Unassembled WGS sequence"/>
</dbReference>
<sequence length="148" mass="16858">MVEFDKLDYYAIPSLPNNWIPPSWLPFELGILAGRLYFDFAGYETVLEGLYLTKESLSSVDESTAHALQALTKRHLTFLQERPLRREHPFFQTRRAMQVMPEAGDRPTSPTANSVDCDEDELNDSGNDERLDMFDDSYGDTEGSDLVS</sequence>
<comment type="caution">
    <text evidence="1">The sequence shown here is derived from an EMBL/GenBank/DDBJ whole genome shotgun (WGS) entry which is preliminary data.</text>
</comment>
<keyword evidence="2" id="KW-1185">Reference proteome</keyword>
<evidence type="ECO:0000313" key="2">
    <source>
        <dbReference type="Proteomes" id="UP001177260"/>
    </source>
</evidence>
<protein>
    <submittedName>
        <fullName evidence="1">Uncharacterized protein</fullName>
    </submittedName>
</protein>
<evidence type="ECO:0000313" key="1">
    <source>
        <dbReference type="EMBL" id="KAK1147945.1"/>
    </source>
</evidence>